<dbReference type="Proteomes" id="UP000887226">
    <property type="component" value="Unassembled WGS sequence"/>
</dbReference>
<evidence type="ECO:0000256" key="9">
    <source>
        <dbReference type="ARBA" id="ARBA00024687"/>
    </source>
</evidence>
<dbReference type="PANTHER" id="PTHR13402">
    <property type="entry name" value="RGPR-RELATED"/>
    <property type="match status" value="1"/>
</dbReference>
<feature type="compositionally biased region" description="Polar residues" evidence="11">
    <location>
        <begin position="1544"/>
        <end position="1558"/>
    </location>
</feature>
<feature type="region of interest" description="Disordered" evidence="11">
    <location>
        <begin position="681"/>
        <end position="722"/>
    </location>
</feature>
<feature type="compositionally biased region" description="Basic and acidic residues" evidence="11">
    <location>
        <begin position="1746"/>
        <end position="1765"/>
    </location>
</feature>
<dbReference type="GO" id="GO:0006914">
    <property type="term" value="P:autophagy"/>
    <property type="evidence" value="ECO:0007669"/>
    <property type="project" value="UniProtKB-KW"/>
</dbReference>
<comment type="subcellular location">
    <subcellularLocation>
        <location evidence="1">Endoplasmic reticulum membrane</location>
        <topology evidence="1">Peripheral membrane protein</topology>
        <orientation evidence="1">Cytoplasmic side</orientation>
    </subcellularLocation>
</comment>
<dbReference type="GO" id="GO:0007030">
    <property type="term" value="P:Golgi organization"/>
    <property type="evidence" value="ECO:0007669"/>
    <property type="project" value="TreeGrafter"/>
</dbReference>
<feature type="compositionally biased region" description="Polar residues" evidence="11">
    <location>
        <begin position="893"/>
        <end position="903"/>
    </location>
</feature>
<feature type="region of interest" description="Disordered" evidence="11">
    <location>
        <begin position="1530"/>
        <end position="1562"/>
    </location>
</feature>
<feature type="compositionally biased region" description="Low complexity" evidence="11">
    <location>
        <begin position="1889"/>
        <end position="1899"/>
    </location>
</feature>
<evidence type="ECO:0000256" key="5">
    <source>
        <dbReference type="ARBA" id="ARBA00022892"/>
    </source>
</evidence>
<feature type="compositionally biased region" description="Polar residues" evidence="11">
    <location>
        <begin position="1492"/>
        <end position="1501"/>
    </location>
</feature>
<dbReference type="GO" id="GO:0012507">
    <property type="term" value="C:ER to Golgi transport vesicle membrane"/>
    <property type="evidence" value="ECO:0007669"/>
    <property type="project" value="TreeGrafter"/>
</dbReference>
<feature type="region of interest" description="Disordered" evidence="11">
    <location>
        <begin position="862"/>
        <end position="920"/>
    </location>
</feature>
<evidence type="ECO:0000313" key="15">
    <source>
        <dbReference type="EMBL" id="KAG9243683.1"/>
    </source>
</evidence>
<dbReference type="Pfam" id="PF12935">
    <property type="entry name" value="Sec16_N"/>
    <property type="match status" value="1"/>
</dbReference>
<feature type="region of interest" description="Disordered" evidence="11">
    <location>
        <begin position="933"/>
        <end position="970"/>
    </location>
</feature>
<dbReference type="FunFam" id="1.25.40.1030:FF:000008">
    <property type="entry name" value="Protein transport protein sec16"/>
    <property type="match status" value="1"/>
</dbReference>
<keyword evidence="6 10" id="KW-0653">Protein transport</keyword>
<keyword evidence="4 10" id="KW-0256">Endoplasmic reticulum</keyword>
<evidence type="ECO:0000313" key="16">
    <source>
        <dbReference type="Proteomes" id="UP000887226"/>
    </source>
</evidence>
<dbReference type="GO" id="GO:0070971">
    <property type="term" value="C:endoplasmic reticulum exit site"/>
    <property type="evidence" value="ECO:0007669"/>
    <property type="project" value="UniProtKB-ARBA"/>
</dbReference>
<evidence type="ECO:0000259" key="12">
    <source>
        <dbReference type="Pfam" id="PF12931"/>
    </source>
</evidence>
<evidence type="ECO:0000256" key="11">
    <source>
        <dbReference type="SAM" id="MobiDB-lite"/>
    </source>
</evidence>
<feature type="region of interest" description="Disordered" evidence="11">
    <location>
        <begin position="1825"/>
        <end position="1903"/>
    </location>
</feature>
<name>A0A9P7Z175_9HELO</name>
<keyword evidence="16" id="KW-1185">Reference proteome</keyword>
<dbReference type="Pfam" id="PF12932">
    <property type="entry name" value="Sec16"/>
    <property type="match status" value="1"/>
</dbReference>
<proteinExistence type="inferred from homology"/>
<dbReference type="GO" id="GO:0005789">
    <property type="term" value="C:endoplasmic reticulum membrane"/>
    <property type="evidence" value="ECO:0007669"/>
    <property type="project" value="UniProtKB-SubCell"/>
</dbReference>
<keyword evidence="3 10" id="KW-0813">Transport</keyword>
<evidence type="ECO:0000256" key="7">
    <source>
        <dbReference type="ARBA" id="ARBA00023006"/>
    </source>
</evidence>
<dbReference type="PANTHER" id="PTHR13402:SF6">
    <property type="entry name" value="SECRETORY 16, ISOFORM I"/>
    <property type="match status" value="1"/>
</dbReference>
<feature type="region of interest" description="Disordered" evidence="11">
    <location>
        <begin position="1470"/>
        <end position="1501"/>
    </location>
</feature>
<feature type="compositionally biased region" description="Polar residues" evidence="11">
    <location>
        <begin position="681"/>
        <end position="693"/>
    </location>
</feature>
<gene>
    <name evidence="15" type="ORF">BJ878DRAFT_509594</name>
</gene>
<dbReference type="EMBL" id="MU253959">
    <property type="protein sequence ID" value="KAG9243683.1"/>
    <property type="molecule type" value="Genomic_DNA"/>
</dbReference>
<feature type="region of interest" description="Disordered" evidence="11">
    <location>
        <begin position="606"/>
        <end position="637"/>
    </location>
</feature>
<comment type="caution">
    <text evidence="15">The sequence shown here is derived from an EMBL/GenBank/DDBJ whole genome shotgun (WGS) entry which is preliminary data.</text>
</comment>
<organism evidence="15 16">
    <name type="scientific">Calycina marina</name>
    <dbReference type="NCBI Taxonomy" id="1763456"/>
    <lineage>
        <taxon>Eukaryota</taxon>
        <taxon>Fungi</taxon>
        <taxon>Dikarya</taxon>
        <taxon>Ascomycota</taxon>
        <taxon>Pezizomycotina</taxon>
        <taxon>Leotiomycetes</taxon>
        <taxon>Helotiales</taxon>
        <taxon>Pezizellaceae</taxon>
        <taxon>Calycina</taxon>
    </lineage>
</organism>
<evidence type="ECO:0000259" key="14">
    <source>
        <dbReference type="Pfam" id="PF12935"/>
    </source>
</evidence>
<feature type="region of interest" description="Disordered" evidence="11">
    <location>
        <begin position="1915"/>
        <end position="1979"/>
    </location>
</feature>
<dbReference type="GO" id="GO:0016192">
    <property type="term" value="P:vesicle-mediated transport"/>
    <property type="evidence" value="ECO:0007669"/>
    <property type="project" value="UniProtKB-KW"/>
</dbReference>
<dbReference type="InterPro" id="IPR024298">
    <property type="entry name" value="Sec16_Sec23-bd"/>
</dbReference>
<evidence type="ECO:0000256" key="3">
    <source>
        <dbReference type="ARBA" id="ARBA00022448"/>
    </source>
</evidence>
<evidence type="ECO:0000256" key="4">
    <source>
        <dbReference type="ARBA" id="ARBA00022824"/>
    </source>
</evidence>
<feature type="compositionally biased region" description="Basic and acidic residues" evidence="11">
    <location>
        <begin position="1970"/>
        <end position="1979"/>
    </location>
</feature>
<dbReference type="CDD" id="cd09233">
    <property type="entry name" value="ACE1-Sec16-like"/>
    <property type="match status" value="1"/>
</dbReference>
<dbReference type="InterPro" id="IPR024340">
    <property type="entry name" value="Sec16_CCD"/>
</dbReference>
<protein>
    <recommendedName>
        <fullName evidence="10">Protein transport protein sec16</fullName>
    </recommendedName>
</protein>
<feature type="compositionally biased region" description="Pro residues" evidence="11">
    <location>
        <begin position="1840"/>
        <end position="1852"/>
    </location>
</feature>
<feature type="compositionally biased region" description="Pro residues" evidence="11">
    <location>
        <begin position="626"/>
        <end position="637"/>
    </location>
</feature>
<keyword evidence="5 10" id="KW-0931">ER-Golgi transport</keyword>
<dbReference type="GO" id="GO:0015031">
    <property type="term" value="P:protein transport"/>
    <property type="evidence" value="ECO:0007669"/>
    <property type="project" value="UniProtKB-KW"/>
</dbReference>
<feature type="domain" description="Sec16 N-terminal" evidence="14">
    <location>
        <begin position="254"/>
        <end position="473"/>
    </location>
</feature>
<sequence>MATSEASWHPAFMPNSITIGRDSQEILQTYEPPSQASTLTTIHASAKPLIGIPEQTEDALVVDAHGIDAQYIASSSEDTRAVARRDEEELEDTSVNYSVFDRPEDAHVPMLPLRDDSIELEKLRNAFTTVLATPGGVEMDESPEHTGEAFHTIEQDYKAEFPSEGPTPSKHTSSMSFSRTVSDDVHGADEEEDKVPEMRAMEPDPFEDMAKSDRSNSFPHVPAAHATSTNVQPLPTEVGEIIKEAEQAPLDLFADDIAADDDFFIQTAAISAPEQRFPISQQEPEFEEARFEEGLPLVEAEQTPAKTPAADPFSIEGEGGEEDDFYSQVGQNESDQFSPPQLERKSTVQVMNNIHFDPQIEDTIEEDEPQTPLEKATGGGIVASKSTIASALFGEYEEEAPLKAENSEDDLAAKWKAALDGDEFLDDDDLLLEDEAHVKSQFDPAELFGSDDEGFLDDIEEKNTSSNSSAQPHNTIAPVLGSYGQVVGFNDLTSLGQNIRPAAAVHPSSSCNRSMPTGQAMIPQPSNPFAPAGPQFTNLSSPITEGAVQPSIYGAPMTNFQPQSQPSRPDIPKAQSFANQAKGGYSSPYDLPMDVLPARKRPSMAQIRSTPAAVAPPRSSSMNSPIAPPPNQVSTPGLPPPQSIGLTAVPLASKPPPILKSKSSFFEELPMVSRPKILPRHTTSQGLQSQHKQTLGLPSLSPLPPHTSYAAPGQQSPQAPSYTQGLVAPERISPYASLLASAMPIQPAASRYSPAPLQPSTQTIPLSVVSQARYSPAPPPRAVSYNDAPLMPPQPPFLPHQPRTSSPLVQFSHGHHGAADRRTSDSYESAVRPSQLPPPREIDEDMAFNGGAQFEDLIPRPHYTNRFSQTPPPQQGLSAKPVHSPPKRIVSNYLPQAQKTSPPQSFPQPKRSQTSSPGAYSGRVAINQSEIYQRPASTEAPESPRSHVSTQMPVNRTRPRGFSHGVTYIEPMDGRESDPLKRWKGSPVFAWGVGGTVITSFPKNVPRYGAHQTMPMMLRSPGEVKIQSIKYIDPLSERLSNFPGPLKGKSKKKDTVAWLTSGIDILEKNASYLRTISVLKHDDKRTEERILLWKILRVFIDNDGILEGNSVVDKAVRAVLSPGLDDEVLPGIAPLYATGADLSGISHSATNVPRAEAVDPTAVDQLRKHLLRGEREKAIWDAVDKRLWAHAMLISNTVSGELYKQVCQEFVQKEVKNIGDNTESLAALYEIFAGNLEESIDELVPPSARAGFQMMNTSGSGAPSKDALDGLDRWRETLGLVLSNRSVDDNQALNALGKLLSGYGRAEAAHICFMFARSHALFAGVDVPATSMVLVGSDHLRQPFEFDTEMEPILLSEVFEYGMSLSSTSALTASSPHLSVYKLQHALILAESGFREKALEYCESIASLMYSATRKSPYHHNLLASQVEDLTKRLKQSPKDPKSSWIPKPTVSKVSNSLFSSFNKFVAGEDNDAGTPDSAANGEAGPFARISGTPTISRSPSSVDVYGSYNGSMPINGAMPPTTFGGKYAPGASCTPPGHDLQHGGSSYGSQPRTSFEGRSSGEYRQNAYEPVRQGSDHMPPPQNTGNNTYMANFSPSYSAAAYAFSPQGSGFHTDVQPQHAPQKPQVPQQASSLYSPHQNSSESPPMSAYAPFTQQELSQSANNGTVTNNSVDKQPTPTTYEPLAFSSYEPPMSNYQPYEPPAYVPDTMIDEDSLVDTKSKKKAFMDEDNDNFKPMSAPPASISVEKTKAEKDHEVDEAFRKAAEADTASAKEAASAPKKGWGLGGWFAKKDPGTDTAPSNKPIKAKLGEQNSFVYDEASKRWVNKKGGAAENTPVASATPPPPRASGPPRPVSAANPSLGPISIPRMPPPATRNTSGLSDGSVDIQLPSSSGPPASAPTGMPLVAAPLAMSRQASNGTAVAGSGPPSRPGTSISNVSSIDDLLGAAAPRKAGERAAKGKKKGRGYIDLMQDKIKPADG</sequence>
<keyword evidence="8 10" id="KW-0472">Membrane</keyword>
<feature type="compositionally biased region" description="Polar residues" evidence="11">
    <location>
        <begin position="1930"/>
        <end position="1939"/>
    </location>
</feature>
<feature type="region of interest" description="Disordered" evidence="11">
    <location>
        <begin position="1609"/>
        <end position="1649"/>
    </location>
</feature>
<feature type="compositionally biased region" description="Polar residues" evidence="11">
    <location>
        <begin position="328"/>
        <end position="339"/>
    </location>
</feature>
<reference evidence="15" key="1">
    <citation type="journal article" date="2021" name="IMA Fungus">
        <title>Genomic characterization of three marine fungi, including Emericellopsis atlantica sp. nov. with signatures of a generalist lifestyle and marine biomass degradation.</title>
        <authorList>
            <person name="Hagestad O.C."/>
            <person name="Hou L."/>
            <person name="Andersen J.H."/>
            <person name="Hansen E.H."/>
            <person name="Altermark B."/>
            <person name="Li C."/>
            <person name="Kuhnert E."/>
            <person name="Cox R.J."/>
            <person name="Crous P.W."/>
            <person name="Spatafora J.W."/>
            <person name="Lail K."/>
            <person name="Amirebrahimi M."/>
            <person name="Lipzen A."/>
            <person name="Pangilinan J."/>
            <person name="Andreopoulos W."/>
            <person name="Hayes R.D."/>
            <person name="Ng V."/>
            <person name="Grigoriev I.V."/>
            <person name="Jackson S.A."/>
            <person name="Sutton T.D.S."/>
            <person name="Dobson A.D.W."/>
            <person name="Rama T."/>
        </authorList>
    </citation>
    <scope>NUCLEOTIDE SEQUENCE</scope>
    <source>
        <strain evidence="15">TRa3180A</strain>
    </source>
</reference>
<dbReference type="Pfam" id="PF12931">
    <property type="entry name" value="TPR_Sec16"/>
    <property type="match status" value="1"/>
</dbReference>
<dbReference type="GO" id="GO:0070973">
    <property type="term" value="P:protein localization to endoplasmic reticulum exit site"/>
    <property type="evidence" value="ECO:0007669"/>
    <property type="project" value="TreeGrafter"/>
</dbReference>
<dbReference type="InterPro" id="IPR024468">
    <property type="entry name" value="Sec16_N"/>
</dbReference>
<comment type="function">
    <text evidence="9 10">Involved in the initiation of assembly of the COPII coat required for the formation of transport vesicles from the endoplasmic reticulum (ER) and the selection of cargo molecules. Also involved in autophagy.</text>
</comment>
<evidence type="ECO:0000256" key="10">
    <source>
        <dbReference type="RuleBase" id="RU364101"/>
    </source>
</evidence>
<feature type="compositionally biased region" description="Pro residues" evidence="11">
    <location>
        <begin position="790"/>
        <end position="799"/>
    </location>
</feature>
<evidence type="ECO:0000259" key="13">
    <source>
        <dbReference type="Pfam" id="PF12932"/>
    </source>
</evidence>
<evidence type="ECO:0000256" key="6">
    <source>
        <dbReference type="ARBA" id="ARBA00022927"/>
    </source>
</evidence>
<feature type="compositionally biased region" description="Polar residues" evidence="11">
    <location>
        <begin position="713"/>
        <end position="722"/>
    </location>
</feature>
<evidence type="ECO:0000256" key="8">
    <source>
        <dbReference type="ARBA" id="ARBA00023136"/>
    </source>
</evidence>
<dbReference type="Gene3D" id="1.25.40.1030">
    <property type="match status" value="1"/>
</dbReference>
<feature type="compositionally biased region" description="Polar residues" evidence="11">
    <location>
        <begin position="1626"/>
        <end position="1645"/>
    </location>
</feature>
<feature type="domain" description="Sec16 central conserved" evidence="13">
    <location>
        <begin position="987"/>
        <end position="1104"/>
    </location>
</feature>
<comment type="similarity">
    <text evidence="2 10">Belongs to the SEC16 family.</text>
</comment>
<feature type="region of interest" description="Disordered" evidence="11">
    <location>
        <begin position="315"/>
        <end position="340"/>
    </location>
</feature>
<keyword evidence="7 10" id="KW-0072">Autophagy</keyword>
<feature type="region of interest" description="Disordered" evidence="11">
    <location>
        <begin position="160"/>
        <end position="197"/>
    </location>
</feature>
<feature type="region of interest" description="Disordered" evidence="11">
    <location>
        <begin position="1727"/>
        <end position="1812"/>
    </location>
</feature>
<feature type="compositionally biased region" description="Low complexity" evidence="11">
    <location>
        <begin position="1766"/>
        <end position="1780"/>
    </location>
</feature>
<accession>A0A9P7Z175</accession>
<feature type="region of interest" description="Disordered" evidence="11">
    <location>
        <begin position="772"/>
        <end position="845"/>
    </location>
</feature>
<dbReference type="OrthoDB" id="8918678at2759"/>
<evidence type="ECO:0000256" key="1">
    <source>
        <dbReference type="ARBA" id="ARBA00004397"/>
    </source>
</evidence>
<evidence type="ECO:0000256" key="2">
    <source>
        <dbReference type="ARBA" id="ARBA00005927"/>
    </source>
</evidence>
<feature type="domain" description="Sec16 Sec23-binding" evidence="12">
    <location>
        <begin position="1166"/>
        <end position="1469"/>
    </location>
</feature>
<feature type="compositionally biased region" description="Polar residues" evidence="11">
    <location>
        <begin position="169"/>
        <end position="180"/>
    </location>
</feature>